<sequence>MESFGGYIKRLRIIHGLNQTELAAKVGLDSGGLSKVENGRKILKENKLKSLAKALEVDITELTIEYLSQKFAEDCFKYQCPESVFQLAQEKAKYYKSTKVKQGNLNL</sequence>
<evidence type="ECO:0000259" key="2">
    <source>
        <dbReference type="PROSITE" id="PS50943"/>
    </source>
</evidence>
<evidence type="ECO:0000313" key="4">
    <source>
        <dbReference type="Proteomes" id="UP000186720"/>
    </source>
</evidence>
<comment type="caution">
    <text evidence="3">The sequence shown here is derived from an EMBL/GenBank/DDBJ whole genome shotgun (WGS) entry which is preliminary data.</text>
</comment>
<dbReference type="InterPro" id="IPR050807">
    <property type="entry name" value="TransReg_Diox_bact_type"/>
</dbReference>
<dbReference type="Gene3D" id="1.10.260.40">
    <property type="entry name" value="lambda repressor-like DNA-binding domains"/>
    <property type="match status" value="1"/>
</dbReference>
<organism evidence="3 4">
    <name type="scientific">Mucilaginibacter polytrichastri</name>
    <dbReference type="NCBI Taxonomy" id="1302689"/>
    <lineage>
        <taxon>Bacteria</taxon>
        <taxon>Pseudomonadati</taxon>
        <taxon>Bacteroidota</taxon>
        <taxon>Sphingobacteriia</taxon>
        <taxon>Sphingobacteriales</taxon>
        <taxon>Sphingobacteriaceae</taxon>
        <taxon>Mucilaginibacter</taxon>
    </lineage>
</organism>
<dbReference type="AlphaFoldDB" id="A0A1Q5ZSA4"/>
<dbReference type="PANTHER" id="PTHR46797:SF1">
    <property type="entry name" value="METHYLPHOSPHONATE SYNTHASE"/>
    <property type="match status" value="1"/>
</dbReference>
<evidence type="ECO:0000313" key="3">
    <source>
        <dbReference type="EMBL" id="OKS84623.1"/>
    </source>
</evidence>
<dbReference type="GO" id="GO:0003677">
    <property type="term" value="F:DNA binding"/>
    <property type="evidence" value="ECO:0007669"/>
    <property type="project" value="UniProtKB-KW"/>
</dbReference>
<dbReference type="Pfam" id="PF01381">
    <property type="entry name" value="HTH_3"/>
    <property type="match status" value="1"/>
</dbReference>
<keyword evidence="1" id="KW-0238">DNA-binding</keyword>
<gene>
    <name evidence="3" type="ORF">RG47T_0055</name>
</gene>
<dbReference type="InterPro" id="IPR010982">
    <property type="entry name" value="Lambda_DNA-bd_dom_sf"/>
</dbReference>
<name>A0A1Q5ZSA4_9SPHI</name>
<dbReference type="GO" id="GO:0003700">
    <property type="term" value="F:DNA-binding transcription factor activity"/>
    <property type="evidence" value="ECO:0007669"/>
    <property type="project" value="TreeGrafter"/>
</dbReference>
<proteinExistence type="predicted"/>
<evidence type="ECO:0000256" key="1">
    <source>
        <dbReference type="ARBA" id="ARBA00023125"/>
    </source>
</evidence>
<protein>
    <recommendedName>
        <fullName evidence="2">HTH cro/C1-type domain-containing protein</fullName>
    </recommendedName>
</protein>
<dbReference type="Proteomes" id="UP000186720">
    <property type="component" value="Unassembled WGS sequence"/>
</dbReference>
<dbReference type="CDD" id="cd00093">
    <property type="entry name" value="HTH_XRE"/>
    <property type="match status" value="1"/>
</dbReference>
<accession>A0A1Q5ZSA4</accession>
<dbReference type="SUPFAM" id="SSF47413">
    <property type="entry name" value="lambda repressor-like DNA-binding domains"/>
    <property type="match status" value="1"/>
</dbReference>
<dbReference type="RefSeq" id="WP_074487328.1">
    <property type="nucleotide sequence ID" value="NZ_FPAM01000008.1"/>
</dbReference>
<feature type="domain" description="HTH cro/C1-type" evidence="2">
    <location>
        <begin position="8"/>
        <end position="62"/>
    </location>
</feature>
<keyword evidence="4" id="KW-1185">Reference proteome</keyword>
<reference evidence="3 4" key="1">
    <citation type="submission" date="2016-11" db="EMBL/GenBank/DDBJ databases">
        <title>Whole Genome Sequencing of Mucilaginibacter polytrichastri RG4-7(T) isolated from the moss sample.</title>
        <authorList>
            <person name="Li Y."/>
        </authorList>
    </citation>
    <scope>NUCLEOTIDE SEQUENCE [LARGE SCALE GENOMIC DNA]</scope>
    <source>
        <strain evidence="3 4">RG4-7</strain>
    </source>
</reference>
<dbReference type="PROSITE" id="PS50943">
    <property type="entry name" value="HTH_CROC1"/>
    <property type="match status" value="1"/>
</dbReference>
<dbReference type="STRING" id="1302689.RG47T_0055"/>
<dbReference type="OrthoDB" id="4762426at2"/>
<dbReference type="PANTHER" id="PTHR46797">
    <property type="entry name" value="HTH-TYPE TRANSCRIPTIONAL REGULATOR"/>
    <property type="match status" value="1"/>
</dbReference>
<dbReference type="EMBL" id="MPPL01000001">
    <property type="protein sequence ID" value="OKS84623.1"/>
    <property type="molecule type" value="Genomic_DNA"/>
</dbReference>
<dbReference type="GO" id="GO:0005829">
    <property type="term" value="C:cytosol"/>
    <property type="evidence" value="ECO:0007669"/>
    <property type="project" value="TreeGrafter"/>
</dbReference>
<dbReference type="SMART" id="SM00530">
    <property type="entry name" value="HTH_XRE"/>
    <property type="match status" value="1"/>
</dbReference>
<dbReference type="InterPro" id="IPR001387">
    <property type="entry name" value="Cro/C1-type_HTH"/>
</dbReference>